<dbReference type="SUPFAM" id="SSF55957">
    <property type="entry name" value="Phosphoglucomutase, C-terminal domain"/>
    <property type="match status" value="1"/>
</dbReference>
<dbReference type="AlphaFoldDB" id="A0A381NBM9"/>
<accession>A0A381NBM9</accession>
<sequence length="55" mass="6107">RIKFGDGWGLVRSSNTQPVIVCRFEANSQDRMEEIKDLVLTKLQSIGSVEIEVGG</sequence>
<name>A0A381NBM9_9ZZZZ</name>
<proteinExistence type="predicted"/>
<gene>
    <name evidence="2" type="ORF">METZ01_LOCUS4002</name>
</gene>
<dbReference type="InterPro" id="IPR036900">
    <property type="entry name" value="A-D-PHexomutase_C_sf"/>
</dbReference>
<protein>
    <recommendedName>
        <fullName evidence="1">Alpha-D-phosphohexomutase C-terminal domain-containing protein</fullName>
    </recommendedName>
</protein>
<evidence type="ECO:0000259" key="1">
    <source>
        <dbReference type="Pfam" id="PF00408"/>
    </source>
</evidence>
<dbReference type="Pfam" id="PF00408">
    <property type="entry name" value="PGM_PMM_IV"/>
    <property type="match status" value="1"/>
</dbReference>
<dbReference type="EMBL" id="UINC01000208">
    <property type="protein sequence ID" value="SUZ51148.1"/>
    <property type="molecule type" value="Genomic_DNA"/>
</dbReference>
<reference evidence="2" key="1">
    <citation type="submission" date="2018-05" db="EMBL/GenBank/DDBJ databases">
        <authorList>
            <person name="Lanie J.A."/>
            <person name="Ng W.-L."/>
            <person name="Kazmierczak K.M."/>
            <person name="Andrzejewski T.M."/>
            <person name="Davidsen T.M."/>
            <person name="Wayne K.J."/>
            <person name="Tettelin H."/>
            <person name="Glass J.I."/>
            <person name="Rusch D."/>
            <person name="Podicherti R."/>
            <person name="Tsui H.-C.T."/>
            <person name="Winkler M.E."/>
        </authorList>
    </citation>
    <scope>NUCLEOTIDE SEQUENCE</scope>
</reference>
<evidence type="ECO:0000313" key="2">
    <source>
        <dbReference type="EMBL" id="SUZ51148.1"/>
    </source>
</evidence>
<organism evidence="2">
    <name type="scientific">marine metagenome</name>
    <dbReference type="NCBI Taxonomy" id="408172"/>
    <lineage>
        <taxon>unclassified sequences</taxon>
        <taxon>metagenomes</taxon>
        <taxon>ecological metagenomes</taxon>
    </lineage>
</organism>
<dbReference type="Gene3D" id="3.30.310.50">
    <property type="entry name" value="Alpha-D-phosphohexomutase, C-terminal domain"/>
    <property type="match status" value="1"/>
</dbReference>
<feature type="domain" description="Alpha-D-phosphohexomutase C-terminal" evidence="1">
    <location>
        <begin position="1"/>
        <end position="40"/>
    </location>
</feature>
<dbReference type="InterPro" id="IPR005843">
    <property type="entry name" value="A-D-PHexomutase_C"/>
</dbReference>
<feature type="non-terminal residue" evidence="2">
    <location>
        <position position="1"/>
    </location>
</feature>
<dbReference type="GO" id="GO:0016868">
    <property type="term" value="F:intramolecular phosphotransferase activity"/>
    <property type="evidence" value="ECO:0007669"/>
    <property type="project" value="InterPro"/>
</dbReference>